<sequence>MKKETVTTNQITEGVIWKQLLLFFFPIVLGTFFQQLYNTADTIVVGRFVSKEALAAVGGSAAQIVGLIVGFFVGLASGASVIISQFYGAKDRAQLNRALHTAYAFSIVGSIFITALGILTAPWMLELMHTPQETMADALLYLRIYFAGIIFVFIYNVGSSILRAMGDSRRPLYYLIVCCILNIVLDIVLVIVFHMGVAGVSIATIFSQGVSAVLVTRALMRSDDLYQLEFQKIRFHKSALISLIWVGCPTGIQSILYSVTNMLIQTFLNNLGTDTVAAWSAFGKIDSLYWMVNNAFGIAVTTFVGQNFGAGKYDRMKKSVRIGLCMGLCTALTLTLIFYNFGTPLFRLFTSDENVVSIGMQMLHHVAPAYCLFVFIELLSGALRGTGDVVIPMLITCFGVCLLRIAWLFFIEPLAPGLNTIVLSYPVTWAITAVMFIVYYCYRAKKWPKSYAKKTA</sequence>
<evidence type="ECO:0000256" key="1">
    <source>
        <dbReference type="ARBA" id="ARBA00004651"/>
    </source>
</evidence>
<dbReference type="InterPro" id="IPR052031">
    <property type="entry name" value="Membrane_Transporter-Flippase"/>
</dbReference>
<feature type="transmembrane region" description="Helical" evidence="7">
    <location>
        <begin position="240"/>
        <end position="268"/>
    </location>
</feature>
<dbReference type="PIRSF" id="PIRSF006603">
    <property type="entry name" value="DinF"/>
    <property type="match status" value="1"/>
</dbReference>
<reference evidence="8 9" key="1">
    <citation type="submission" date="2019-01" db="EMBL/GenBank/DDBJ databases">
        <title>Blautia sp. nov. KGMB01111 isolated human feces.</title>
        <authorList>
            <person name="Park J.-E."/>
            <person name="Kim J.-S."/>
            <person name="Park S.-H."/>
        </authorList>
    </citation>
    <scope>NUCLEOTIDE SEQUENCE [LARGE SCALE GENOMIC DNA]</scope>
    <source>
        <strain evidence="8 9">KGMB01111</strain>
    </source>
</reference>
<feature type="transmembrane region" description="Helical" evidence="7">
    <location>
        <begin position="144"/>
        <end position="165"/>
    </location>
</feature>
<dbReference type="GO" id="GO:0005886">
    <property type="term" value="C:plasma membrane"/>
    <property type="evidence" value="ECO:0007669"/>
    <property type="project" value="UniProtKB-SubCell"/>
</dbReference>
<feature type="transmembrane region" description="Helical" evidence="7">
    <location>
        <begin position="288"/>
        <end position="310"/>
    </location>
</feature>
<keyword evidence="5 7" id="KW-1133">Transmembrane helix</keyword>
<dbReference type="CDD" id="cd13138">
    <property type="entry name" value="MATE_yoeA_like"/>
    <property type="match status" value="1"/>
</dbReference>
<comment type="caution">
    <text evidence="8">The sequence shown here is derived from an EMBL/GenBank/DDBJ whole genome shotgun (WGS) entry which is preliminary data.</text>
</comment>
<evidence type="ECO:0000256" key="3">
    <source>
        <dbReference type="ARBA" id="ARBA00022475"/>
    </source>
</evidence>
<keyword evidence="3" id="KW-1003">Cell membrane</keyword>
<gene>
    <name evidence="8" type="ORF">ETP43_15415</name>
</gene>
<dbReference type="NCBIfam" id="TIGR00797">
    <property type="entry name" value="matE"/>
    <property type="match status" value="1"/>
</dbReference>
<feature type="transmembrane region" description="Helical" evidence="7">
    <location>
        <begin position="103"/>
        <end position="124"/>
    </location>
</feature>
<feature type="transmembrane region" description="Helical" evidence="7">
    <location>
        <begin position="199"/>
        <end position="219"/>
    </location>
</feature>
<dbReference type="AlphaFoldDB" id="A0A4Q1RKZ3"/>
<dbReference type="InterPro" id="IPR048279">
    <property type="entry name" value="MdtK-like"/>
</dbReference>
<dbReference type="RefSeq" id="WP_129259132.1">
    <property type="nucleotide sequence ID" value="NZ_SDKC01000001.1"/>
</dbReference>
<dbReference type="PANTHER" id="PTHR43549:SF3">
    <property type="entry name" value="MULTIDRUG RESISTANCE PROTEIN YPNP-RELATED"/>
    <property type="match status" value="1"/>
</dbReference>
<dbReference type="GO" id="GO:0015297">
    <property type="term" value="F:antiporter activity"/>
    <property type="evidence" value="ECO:0007669"/>
    <property type="project" value="InterPro"/>
</dbReference>
<dbReference type="Pfam" id="PF01554">
    <property type="entry name" value="MatE"/>
    <property type="match status" value="2"/>
</dbReference>
<feature type="transmembrane region" description="Helical" evidence="7">
    <location>
        <begin position="20"/>
        <end position="37"/>
    </location>
</feature>
<keyword evidence="9" id="KW-1185">Reference proteome</keyword>
<organism evidence="8 9">
    <name type="scientific">Blautia faecicola</name>
    <dbReference type="NCBI Taxonomy" id="2509240"/>
    <lineage>
        <taxon>Bacteria</taxon>
        <taxon>Bacillati</taxon>
        <taxon>Bacillota</taxon>
        <taxon>Clostridia</taxon>
        <taxon>Lachnospirales</taxon>
        <taxon>Lachnospiraceae</taxon>
        <taxon>Blautia</taxon>
    </lineage>
</organism>
<feature type="transmembrane region" description="Helical" evidence="7">
    <location>
        <begin position="422"/>
        <end position="442"/>
    </location>
</feature>
<keyword evidence="6 7" id="KW-0472">Membrane</keyword>
<dbReference type="EMBL" id="SDKC01000001">
    <property type="protein sequence ID" value="RXS76453.1"/>
    <property type="molecule type" value="Genomic_DNA"/>
</dbReference>
<comment type="subcellular location">
    <subcellularLocation>
        <location evidence="1">Cell membrane</location>
        <topology evidence="1">Multi-pass membrane protein</topology>
    </subcellularLocation>
</comment>
<feature type="transmembrane region" description="Helical" evidence="7">
    <location>
        <begin position="362"/>
        <end position="383"/>
    </location>
</feature>
<dbReference type="OrthoDB" id="9776324at2"/>
<evidence type="ECO:0000256" key="4">
    <source>
        <dbReference type="ARBA" id="ARBA00022692"/>
    </source>
</evidence>
<dbReference type="Proteomes" id="UP000290106">
    <property type="component" value="Unassembled WGS sequence"/>
</dbReference>
<keyword evidence="2" id="KW-0813">Transport</keyword>
<evidence type="ECO:0000256" key="2">
    <source>
        <dbReference type="ARBA" id="ARBA00022448"/>
    </source>
</evidence>
<feature type="transmembrane region" description="Helical" evidence="7">
    <location>
        <begin position="57"/>
        <end position="83"/>
    </location>
</feature>
<evidence type="ECO:0000256" key="7">
    <source>
        <dbReference type="SAM" id="Phobius"/>
    </source>
</evidence>
<evidence type="ECO:0000313" key="9">
    <source>
        <dbReference type="Proteomes" id="UP000290106"/>
    </source>
</evidence>
<feature type="transmembrane region" description="Helical" evidence="7">
    <location>
        <begin position="390"/>
        <end position="410"/>
    </location>
</feature>
<evidence type="ECO:0000313" key="8">
    <source>
        <dbReference type="EMBL" id="RXS76453.1"/>
    </source>
</evidence>
<dbReference type="InterPro" id="IPR002528">
    <property type="entry name" value="MATE_fam"/>
</dbReference>
<proteinExistence type="predicted"/>
<protein>
    <submittedName>
        <fullName evidence="8">MATE family efflux transporter</fullName>
    </submittedName>
</protein>
<feature type="transmembrane region" description="Helical" evidence="7">
    <location>
        <begin position="322"/>
        <end position="342"/>
    </location>
</feature>
<name>A0A4Q1RKZ3_9FIRM</name>
<evidence type="ECO:0000256" key="5">
    <source>
        <dbReference type="ARBA" id="ARBA00022989"/>
    </source>
</evidence>
<keyword evidence="4 7" id="KW-0812">Transmembrane</keyword>
<dbReference type="GO" id="GO:0042910">
    <property type="term" value="F:xenobiotic transmembrane transporter activity"/>
    <property type="evidence" value="ECO:0007669"/>
    <property type="project" value="InterPro"/>
</dbReference>
<accession>A0A4Q1RKZ3</accession>
<feature type="transmembrane region" description="Helical" evidence="7">
    <location>
        <begin position="172"/>
        <end position="193"/>
    </location>
</feature>
<evidence type="ECO:0000256" key="6">
    <source>
        <dbReference type="ARBA" id="ARBA00023136"/>
    </source>
</evidence>
<dbReference type="PANTHER" id="PTHR43549">
    <property type="entry name" value="MULTIDRUG RESISTANCE PROTEIN YPNP-RELATED"/>
    <property type="match status" value="1"/>
</dbReference>